<dbReference type="GeneID" id="98148688"/>
<dbReference type="Pfam" id="PF04828">
    <property type="entry name" value="GFA"/>
    <property type="match status" value="2"/>
</dbReference>
<accession>A0ABR4LHK3</accession>
<dbReference type="Gene3D" id="3.90.1590.10">
    <property type="entry name" value="glutathione-dependent formaldehyde- activating enzyme (gfa)"/>
    <property type="match status" value="2"/>
</dbReference>
<dbReference type="EMBL" id="JBFXLQ010000045">
    <property type="protein sequence ID" value="KAL2864005.1"/>
    <property type="molecule type" value="Genomic_DNA"/>
</dbReference>
<evidence type="ECO:0000259" key="6">
    <source>
        <dbReference type="PROSITE" id="PS51891"/>
    </source>
</evidence>
<evidence type="ECO:0000256" key="1">
    <source>
        <dbReference type="ARBA" id="ARBA00005495"/>
    </source>
</evidence>
<feature type="compositionally biased region" description="Basic and acidic residues" evidence="5">
    <location>
        <begin position="157"/>
        <end position="172"/>
    </location>
</feature>
<evidence type="ECO:0000313" key="7">
    <source>
        <dbReference type="EMBL" id="KAL2864005.1"/>
    </source>
</evidence>
<dbReference type="Proteomes" id="UP001610432">
    <property type="component" value="Unassembled WGS sequence"/>
</dbReference>
<keyword evidence="2" id="KW-0479">Metal-binding</keyword>
<keyword evidence="8" id="KW-1185">Reference proteome</keyword>
<keyword evidence="3" id="KW-0862">Zinc</keyword>
<evidence type="ECO:0000256" key="2">
    <source>
        <dbReference type="ARBA" id="ARBA00022723"/>
    </source>
</evidence>
<dbReference type="SUPFAM" id="SSF51316">
    <property type="entry name" value="Mss4-like"/>
    <property type="match status" value="2"/>
</dbReference>
<dbReference type="PANTHER" id="PTHR33337">
    <property type="entry name" value="GFA DOMAIN-CONTAINING PROTEIN"/>
    <property type="match status" value="1"/>
</dbReference>
<name>A0ABR4LHK3_9EURO</name>
<feature type="domain" description="CENP-V/GFA" evidence="6">
    <location>
        <begin position="7"/>
        <end position="127"/>
    </location>
</feature>
<dbReference type="InterPro" id="IPR011057">
    <property type="entry name" value="Mss4-like_sf"/>
</dbReference>
<evidence type="ECO:0000256" key="4">
    <source>
        <dbReference type="ARBA" id="ARBA00023239"/>
    </source>
</evidence>
<evidence type="ECO:0000256" key="3">
    <source>
        <dbReference type="ARBA" id="ARBA00022833"/>
    </source>
</evidence>
<reference evidence="7 8" key="1">
    <citation type="submission" date="2024-07" db="EMBL/GenBank/DDBJ databases">
        <title>Section-level genome sequencing and comparative genomics of Aspergillus sections Usti and Cavernicolus.</title>
        <authorList>
            <consortium name="Lawrence Berkeley National Laboratory"/>
            <person name="Nybo J.L."/>
            <person name="Vesth T.C."/>
            <person name="Theobald S."/>
            <person name="Frisvad J.C."/>
            <person name="Larsen T.O."/>
            <person name="Kjaerboelling I."/>
            <person name="Rothschild-Mancinelli K."/>
            <person name="Lyhne E.K."/>
            <person name="Kogle M.E."/>
            <person name="Barry K."/>
            <person name="Clum A."/>
            <person name="Na H."/>
            <person name="Ledsgaard L."/>
            <person name="Lin J."/>
            <person name="Lipzen A."/>
            <person name="Kuo A."/>
            <person name="Riley R."/>
            <person name="Mondo S."/>
            <person name="Labutti K."/>
            <person name="Haridas S."/>
            <person name="Pangalinan J."/>
            <person name="Salamov A.A."/>
            <person name="Simmons B.A."/>
            <person name="Magnuson J.K."/>
            <person name="Chen J."/>
            <person name="Drula E."/>
            <person name="Henrissat B."/>
            <person name="Wiebenga A."/>
            <person name="Lubbers R.J."/>
            <person name="Gomes A.C."/>
            <person name="Macurrencykelacurrency M.R."/>
            <person name="Stajich J."/>
            <person name="Grigoriev I.V."/>
            <person name="Mortensen U.H."/>
            <person name="De Vries R.P."/>
            <person name="Baker S.E."/>
            <person name="Andersen M.R."/>
        </authorList>
    </citation>
    <scope>NUCLEOTIDE SEQUENCE [LARGE SCALE GENOMIC DNA]</scope>
    <source>
        <strain evidence="7 8">CBS 449.75</strain>
    </source>
</reference>
<organism evidence="7 8">
    <name type="scientific">Aspergillus lucknowensis</name>
    <dbReference type="NCBI Taxonomy" id="176173"/>
    <lineage>
        <taxon>Eukaryota</taxon>
        <taxon>Fungi</taxon>
        <taxon>Dikarya</taxon>
        <taxon>Ascomycota</taxon>
        <taxon>Pezizomycotina</taxon>
        <taxon>Eurotiomycetes</taxon>
        <taxon>Eurotiomycetidae</taxon>
        <taxon>Eurotiales</taxon>
        <taxon>Aspergillaceae</taxon>
        <taxon>Aspergillus</taxon>
        <taxon>Aspergillus subgen. Nidulantes</taxon>
    </lineage>
</organism>
<proteinExistence type="inferred from homology"/>
<dbReference type="PANTHER" id="PTHR33337:SF31">
    <property type="entry name" value="DUF636 DOMAIN PROTEIN (AFU_ORTHOLOGUE AFUA_2G12650)"/>
    <property type="match status" value="1"/>
</dbReference>
<comment type="caution">
    <text evidence="7">The sequence shown here is derived from an EMBL/GenBank/DDBJ whole genome shotgun (WGS) entry which is preliminary data.</text>
</comment>
<dbReference type="RefSeq" id="XP_070882984.1">
    <property type="nucleotide sequence ID" value="XM_071033616.1"/>
</dbReference>
<comment type="similarity">
    <text evidence="1">Belongs to the Gfa family.</text>
</comment>
<dbReference type="PROSITE" id="PS51891">
    <property type="entry name" value="CENP_V_GFA"/>
    <property type="match status" value="1"/>
</dbReference>
<gene>
    <name evidence="7" type="ORF">BJX67DRAFT_384185</name>
</gene>
<dbReference type="InterPro" id="IPR006913">
    <property type="entry name" value="CENP-V/GFA"/>
</dbReference>
<sequence length="358" mass="39604">MPETKTLTARCHCRAVHFTLTIPTTSLPLDVHICNCTLCRTLLGAPASFHAPLPKEIEPEFIAPSSLDKLTPNRREGAPCTIYFCSTCGCHIGDRGHQGGWTISVSIFEEGVNDNESLWKFNEHWYTDAASTGDGGFSQLLPRIDGREVRIWNPDTTTDRSQKDEKKEDGGREEKLLAQCSCGGVSFNISRPRQEFVDSPLSEGWVHAEDPSKWLGLVDVCTDCRLVNGAHVVAWLFVSADHISPPLPEDLCIGTSKRYESSPGVVRTFCGRCGATVFFTEKRRGRIVDIATGILRGKEGFMLADWARWRTARLGYPDDGIKYDRGLTEGLTEGLQEWGRRTHGVVRDFAVGTETGAA</sequence>
<feature type="region of interest" description="Disordered" evidence="5">
    <location>
        <begin position="153"/>
        <end position="172"/>
    </location>
</feature>
<evidence type="ECO:0000313" key="8">
    <source>
        <dbReference type="Proteomes" id="UP001610432"/>
    </source>
</evidence>
<protein>
    <submittedName>
        <fullName evidence="7">Mss4-like protein</fullName>
    </submittedName>
</protein>
<evidence type="ECO:0000256" key="5">
    <source>
        <dbReference type="SAM" id="MobiDB-lite"/>
    </source>
</evidence>
<keyword evidence="4" id="KW-0456">Lyase</keyword>